<name>A0A166JIX0_9AGAM</name>
<evidence type="ECO:0000313" key="3">
    <source>
        <dbReference type="EMBL" id="KZP20908.1"/>
    </source>
</evidence>
<feature type="transmembrane region" description="Helical" evidence="1">
    <location>
        <begin position="99"/>
        <end position="120"/>
    </location>
</feature>
<proteinExistence type="predicted"/>
<feature type="domain" description="DUF6533" evidence="2">
    <location>
        <begin position="28"/>
        <end position="71"/>
    </location>
</feature>
<keyword evidence="1" id="KW-0812">Transmembrane</keyword>
<feature type="transmembrane region" description="Helical" evidence="1">
    <location>
        <begin position="178"/>
        <end position="197"/>
    </location>
</feature>
<gene>
    <name evidence="3" type="ORF">FIBSPDRAFT_826294</name>
</gene>
<feature type="transmembrane region" description="Helical" evidence="1">
    <location>
        <begin position="12"/>
        <end position="37"/>
    </location>
</feature>
<protein>
    <recommendedName>
        <fullName evidence="2">DUF6533 domain-containing protein</fullName>
    </recommendedName>
</protein>
<evidence type="ECO:0000256" key="1">
    <source>
        <dbReference type="SAM" id="Phobius"/>
    </source>
</evidence>
<keyword evidence="1" id="KW-1133">Transmembrane helix</keyword>
<reference evidence="3" key="1">
    <citation type="journal article" date="2016" name="Mol. Biol. Evol.">
        <title>Comparative Genomics of Early-Diverging Mushroom-Forming Fungi Provides Insights into the Origins of Lignocellulose Decay Capabilities.</title>
        <authorList>
            <person name="Nagy L.G."/>
            <person name="Riley R."/>
            <person name="Tritt A."/>
            <person name="Adam C."/>
            <person name="Daum C."/>
            <person name="Floudas D."/>
            <person name="Sun H."/>
            <person name="Yadav J.S."/>
            <person name="Pangilinan J."/>
            <person name="Larsson K.H."/>
            <person name="Matsuura K."/>
            <person name="Barry K."/>
            <person name="Labutti K."/>
            <person name="Kuo R."/>
            <person name="Ohm R.A."/>
            <person name="Bhattacharya S.S."/>
            <person name="Shirouzu T."/>
            <person name="Yoshinaga Y."/>
            <person name="Martin F.M."/>
            <person name="Grigoriev I.V."/>
            <person name="Hibbett D.S."/>
        </authorList>
    </citation>
    <scope>NUCLEOTIDE SEQUENCE [LARGE SCALE GENOMIC DNA]</scope>
    <source>
        <strain evidence="3">CBS 109695</strain>
    </source>
</reference>
<evidence type="ECO:0000259" key="2">
    <source>
        <dbReference type="Pfam" id="PF20151"/>
    </source>
</evidence>
<dbReference type="OrthoDB" id="2679643at2759"/>
<keyword evidence="1" id="KW-0472">Membrane</keyword>
<organism evidence="3">
    <name type="scientific">Athelia psychrophila</name>
    <dbReference type="NCBI Taxonomy" id="1759441"/>
    <lineage>
        <taxon>Eukaryota</taxon>
        <taxon>Fungi</taxon>
        <taxon>Dikarya</taxon>
        <taxon>Basidiomycota</taxon>
        <taxon>Agaricomycotina</taxon>
        <taxon>Agaricomycetes</taxon>
        <taxon>Agaricomycetidae</taxon>
        <taxon>Atheliales</taxon>
        <taxon>Atheliaceae</taxon>
        <taxon>Athelia</taxon>
    </lineage>
</organism>
<feature type="transmembrane region" description="Helical" evidence="1">
    <location>
        <begin position="218"/>
        <end position="237"/>
    </location>
</feature>
<dbReference type="EMBL" id="KV417551">
    <property type="protein sequence ID" value="KZP20908.1"/>
    <property type="molecule type" value="Genomic_DNA"/>
</dbReference>
<feature type="transmembrane region" description="Helical" evidence="1">
    <location>
        <begin position="253"/>
        <end position="273"/>
    </location>
</feature>
<dbReference type="InterPro" id="IPR045340">
    <property type="entry name" value="DUF6533"/>
</dbReference>
<feature type="transmembrane region" description="Helical" evidence="1">
    <location>
        <begin position="127"/>
        <end position="150"/>
    </location>
</feature>
<accession>A0A166JIX0</accession>
<sequence>MTSTPAPTPEEILAILIPVLVGANSARYAGIAAFVVLSYDHFLTFGDEVRFFWSGEWSISRILFFLNRYLPHLALTWGLVCFISPDLSTEFCTQSVHGIWVLTVIAMFVAEAVLVLRIWYLYRHSWVARLLVIISFVSCGISCCTTLYFVGREITAIALDSYGLDLQVLGCLITPPTGLWRVFAPVLVLHTVLYLFTAYRGLHNRSVVAEAAPVMLRLVRDGGILYFVVLGACYPASQSTNMMPSPNTETDPIFHMNSIMVAVTSVSISRIMLSIRSLTADLTSDPAVLLLNNNELSRVSWRKGPNAGDIIVDMDGRDRRLEGISMDTVVNIGYECDVHMAGEESQCSDVDLHGRVGEV</sequence>
<dbReference type="Pfam" id="PF20151">
    <property type="entry name" value="DUF6533"/>
    <property type="match status" value="1"/>
</dbReference>
<dbReference type="AlphaFoldDB" id="A0A166JIX0"/>